<keyword evidence="2" id="KW-1185">Reference proteome</keyword>
<organism evidence="1 2">
    <name type="scientific">Paraburkholderia strydomiana</name>
    <dbReference type="NCBI Taxonomy" id="1245417"/>
    <lineage>
        <taxon>Bacteria</taxon>
        <taxon>Pseudomonadati</taxon>
        <taxon>Pseudomonadota</taxon>
        <taxon>Betaproteobacteria</taxon>
        <taxon>Burkholderiales</taxon>
        <taxon>Burkholderiaceae</taxon>
        <taxon>Paraburkholderia</taxon>
    </lineage>
</organism>
<sequence length="173" mass="19545">MSDGVEVHVGWTGHSRIDFDKKRIRKVMRARGRDIQKEARRLVARRAISEAGQYPGRDSGTLWRSIKAKVSRSGFLVRIAPQKTAEMGKDFYPAYLWFGVRQGRALGKVAAGQGVGKSNRRRRGARAIETSARSLNGWRIEPRANYMTEALARRREVSENAIKNALKDALIPR</sequence>
<name>A0ABW9BTN1_9BURK</name>
<accession>A0ABW9BTN1</accession>
<dbReference type="EMBL" id="JAQQDH010000001">
    <property type="protein sequence ID" value="MFM0442046.1"/>
    <property type="molecule type" value="Genomic_DNA"/>
</dbReference>
<evidence type="ECO:0008006" key="3">
    <source>
        <dbReference type="Google" id="ProtNLM"/>
    </source>
</evidence>
<proteinExistence type="predicted"/>
<dbReference type="RefSeq" id="WP_408127806.1">
    <property type="nucleotide sequence ID" value="NZ_JAQQDH010000001.1"/>
</dbReference>
<evidence type="ECO:0000313" key="1">
    <source>
        <dbReference type="EMBL" id="MFM0442046.1"/>
    </source>
</evidence>
<comment type="caution">
    <text evidence="1">The sequence shown here is derived from an EMBL/GenBank/DDBJ whole genome shotgun (WGS) entry which is preliminary data.</text>
</comment>
<protein>
    <recommendedName>
        <fullName evidence="3">Phage tail protein</fullName>
    </recommendedName>
</protein>
<dbReference type="Proteomes" id="UP001629288">
    <property type="component" value="Unassembled WGS sequence"/>
</dbReference>
<gene>
    <name evidence="1" type="ORF">PQR00_00485</name>
</gene>
<evidence type="ECO:0000313" key="2">
    <source>
        <dbReference type="Proteomes" id="UP001629288"/>
    </source>
</evidence>
<reference evidence="1 2" key="1">
    <citation type="journal article" date="2024" name="Chem. Sci.">
        <title>Discovery of megapolipeptins by genome mining of a Burkholderiales bacteria collection.</title>
        <authorList>
            <person name="Paulo B.S."/>
            <person name="Recchia M.J.J."/>
            <person name="Lee S."/>
            <person name="Fergusson C.H."/>
            <person name="Romanowski S.B."/>
            <person name="Hernandez A."/>
            <person name="Krull N."/>
            <person name="Liu D.Y."/>
            <person name="Cavanagh H."/>
            <person name="Bos A."/>
            <person name="Gray C.A."/>
            <person name="Murphy B.T."/>
            <person name="Linington R.G."/>
            <person name="Eustaquio A.S."/>
        </authorList>
    </citation>
    <scope>NUCLEOTIDE SEQUENCE [LARGE SCALE GENOMIC DNA]</scope>
    <source>
        <strain evidence="1 2">RL17-379-BIB-C</strain>
    </source>
</reference>